<gene>
    <name evidence="4" type="ORF">CASFOL_027969</name>
</gene>
<dbReference type="PROSITE" id="PS50082">
    <property type="entry name" value="WD_REPEATS_2"/>
    <property type="match status" value="3"/>
</dbReference>
<organism evidence="4 5">
    <name type="scientific">Castilleja foliolosa</name>
    <dbReference type="NCBI Taxonomy" id="1961234"/>
    <lineage>
        <taxon>Eukaryota</taxon>
        <taxon>Viridiplantae</taxon>
        <taxon>Streptophyta</taxon>
        <taxon>Embryophyta</taxon>
        <taxon>Tracheophyta</taxon>
        <taxon>Spermatophyta</taxon>
        <taxon>Magnoliopsida</taxon>
        <taxon>eudicotyledons</taxon>
        <taxon>Gunneridae</taxon>
        <taxon>Pentapetalae</taxon>
        <taxon>asterids</taxon>
        <taxon>lamiids</taxon>
        <taxon>Lamiales</taxon>
        <taxon>Orobanchaceae</taxon>
        <taxon>Pedicularideae</taxon>
        <taxon>Castillejinae</taxon>
        <taxon>Castilleja</taxon>
    </lineage>
</organism>
<dbReference type="InterPro" id="IPR001680">
    <property type="entry name" value="WD40_rpt"/>
</dbReference>
<dbReference type="SMART" id="SM00320">
    <property type="entry name" value="WD40"/>
    <property type="match status" value="6"/>
</dbReference>
<dbReference type="PROSITE" id="PS50294">
    <property type="entry name" value="WD_REPEATS_REGION"/>
    <property type="match status" value="3"/>
</dbReference>
<dbReference type="EMBL" id="JAVIJP010000036">
    <property type="protein sequence ID" value="KAL3628923.1"/>
    <property type="molecule type" value="Genomic_DNA"/>
</dbReference>
<name>A0ABD3CH49_9LAMI</name>
<keyword evidence="2" id="KW-0677">Repeat</keyword>
<dbReference type="AlphaFoldDB" id="A0ABD3CH49"/>
<dbReference type="PRINTS" id="PR00320">
    <property type="entry name" value="GPROTEINBRPT"/>
</dbReference>
<protein>
    <submittedName>
        <fullName evidence="4">Uncharacterized protein</fullName>
    </submittedName>
</protein>
<feature type="repeat" description="WD" evidence="3">
    <location>
        <begin position="235"/>
        <end position="266"/>
    </location>
</feature>
<dbReference type="InterPro" id="IPR036322">
    <property type="entry name" value="WD40_repeat_dom_sf"/>
</dbReference>
<accession>A0ABD3CH49</accession>
<evidence type="ECO:0000256" key="2">
    <source>
        <dbReference type="ARBA" id="ARBA00022737"/>
    </source>
</evidence>
<dbReference type="Pfam" id="PF00400">
    <property type="entry name" value="WD40"/>
    <property type="match status" value="6"/>
</dbReference>
<dbReference type="SUPFAM" id="SSF50978">
    <property type="entry name" value="WD40 repeat-like"/>
    <property type="match status" value="1"/>
</dbReference>
<dbReference type="PANTHER" id="PTHR22844:SF324">
    <property type="entry name" value="TRANSDUCIN_WD40 REPEAT PROTEIN"/>
    <property type="match status" value="1"/>
</dbReference>
<sequence>MEKFQTWPSNFTNYNSALSNSPSLSSSSSSSSHSICQETHSTPTLCGDASSFNSLESKILTNNNNNNNNPNIIISHLCILSTKTKTPQINCLAVRHNSLYAATAREINVFDLKTLQPIDTFGPGSGLVKSIAFHGNKIFTAHQDRKIKVWNRADDTQKARLISTLPTFKDRAFNCLRAKNYVKVRRHERRLWIEHADAVSGLAVDDEVGLMYSVSWDKCFKIWKISSGPRCMESVKAHSDAVNAIVVGPLGQMVYTGSADGEIKIWAVCEDTQRHELVTTLNKHGSSVNALALTGSGSGFCSGGGDGVILVWNNNNNNNNNNNENENENLKSSYLVDCCLEGHKGAILSLVHVKSVLISGSYDRTVRIWGYGKDNLGGCLVILEGHCKPVKALVAIPDDEDDDDDDCLSVFSGSLDGEIRAWKINISHASF</sequence>
<dbReference type="Proteomes" id="UP001632038">
    <property type="component" value="Unassembled WGS sequence"/>
</dbReference>
<evidence type="ECO:0000256" key="1">
    <source>
        <dbReference type="ARBA" id="ARBA00022574"/>
    </source>
</evidence>
<keyword evidence="5" id="KW-1185">Reference proteome</keyword>
<dbReference type="InterPro" id="IPR015943">
    <property type="entry name" value="WD40/YVTN_repeat-like_dom_sf"/>
</dbReference>
<comment type="caution">
    <text evidence="4">The sequence shown here is derived from an EMBL/GenBank/DDBJ whole genome shotgun (WGS) entry which is preliminary data.</text>
</comment>
<evidence type="ECO:0000313" key="4">
    <source>
        <dbReference type="EMBL" id="KAL3628923.1"/>
    </source>
</evidence>
<dbReference type="InterPro" id="IPR045182">
    <property type="entry name" value="JINGUBANG-like"/>
</dbReference>
<evidence type="ECO:0000313" key="5">
    <source>
        <dbReference type="Proteomes" id="UP001632038"/>
    </source>
</evidence>
<dbReference type="Gene3D" id="2.130.10.10">
    <property type="entry name" value="YVTN repeat-like/Quinoprotein amine dehydrogenase"/>
    <property type="match status" value="3"/>
</dbReference>
<feature type="repeat" description="WD" evidence="3">
    <location>
        <begin position="340"/>
        <end position="369"/>
    </location>
</feature>
<evidence type="ECO:0000256" key="3">
    <source>
        <dbReference type="PROSITE-ProRule" id="PRU00221"/>
    </source>
</evidence>
<dbReference type="InterPro" id="IPR020472">
    <property type="entry name" value="WD40_PAC1"/>
</dbReference>
<feature type="repeat" description="WD" evidence="3">
    <location>
        <begin position="281"/>
        <end position="322"/>
    </location>
</feature>
<dbReference type="PANTHER" id="PTHR22844">
    <property type="entry name" value="F-BOX AND WD40 DOMAIN PROTEIN"/>
    <property type="match status" value="1"/>
</dbReference>
<reference evidence="5" key="1">
    <citation type="journal article" date="2024" name="IScience">
        <title>Strigolactones Initiate the Formation of Haustorium-like Structures in Castilleja.</title>
        <authorList>
            <person name="Buerger M."/>
            <person name="Peterson D."/>
            <person name="Chory J."/>
        </authorList>
    </citation>
    <scope>NUCLEOTIDE SEQUENCE [LARGE SCALE GENOMIC DNA]</scope>
</reference>
<keyword evidence="1 3" id="KW-0853">WD repeat</keyword>
<proteinExistence type="predicted"/>